<dbReference type="PANTHER" id="PTHR18902:SF25">
    <property type="entry name" value="GRIP AND COILED-COIL DOMAIN-CONTAINING PROTEIN 2"/>
    <property type="match status" value="1"/>
</dbReference>
<feature type="coiled-coil region" evidence="5">
    <location>
        <begin position="402"/>
        <end position="443"/>
    </location>
</feature>
<evidence type="ECO:0000313" key="8">
    <source>
        <dbReference type="EMBL" id="KDR17156.1"/>
    </source>
</evidence>
<dbReference type="STRING" id="136037.A0A067R2L1"/>
<dbReference type="InterPro" id="IPR000237">
    <property type="entry name" value="GRIP_dom"/>
</dbReference>
<dbReference type="PROSITE" id="PS50913">
    <property type="entry name" value="GRIP"/>
    <property type="match status" value="1"/>
</dbReference>
<reference evidence="8 9" key="1">
    <citation type="journal article" date="2014" name="Nat. Commun.">
        <title>Molecular traces of alternative social organization in a termite genome.</title>
        <authorList>
            <person name="Terrapon N."/>
            <person name="Li C."/>
            <person name="Robertson H.M."/>
            <person name="Ji L."/>
            <person name="Meng X."/>
            <person name="Booth W."/>
            <person name="Chen Z."/>
            <person name="Childers C.P."/>
            <person name="Glastad K.M."/>
            <person name="Gokhale K."/>
            <person name="Gowin J."/>
            <person name="Gronenberg W."/>
            <person name="Hermansen R.A."/>
            <person name="Hu H."/>
            <person name="Hunt B.G."/>
            <person name="Huylmans A.K."/>
            <person name="Khalil S.M."/>
            <person name="Mitchell R.D."/>
            <person name="Munoz-Torres M.C."/>
            <person name="Mustard J.A."/>
            <person name="Pan H."/>
            <person name="Reese J.T."/>
            <person name="Scharf M.E."/>
            <person name="Sun F."/>
            <person name="Vogel H."/>
            <person name="Xiao J."/>
            <person name="Yang W."/>
            <person name="Yang Z."/>
            <person name="Yang Z."/>
            <person name="Zhou J."/>
            <person name="Zhu J."/>
            <person name="Brent C.S."/>
            <person name="Elsik C.G."/>
            <person name="Goodisman M.A."/>
            <person name="Liberles D.A."/>
            <person name="Roe R.M."/>
            <person name="Vargo E.L."/>
            <person name="Vilcinskas A."/>
            <person name="Wang J."/>
            <person name="Bornberg-Bauer E."/>
            <person name="Korb J."/>
            <person name="Zhang G."/>
            <person name="Liebig J."/>
        </authorList>
    </citation>
    <scope>NUCLEOTIDE SEQUENCE [LARGE SCALE GENOMIC DNA]</scope>
    <source>
        <tissue evidence="8">Whole organism</tissue>
    </source>
</reference>
<dbReference type="Proteomes" id="UP000027135">
    <property type="component" value="Unassembled WGS sequence"/>
</dbReference>
<evidence type="ECO:0000313" key="9">
    <source>
        <dbReference type="Proteomes" id="UP000027135"/>
    </source>
</evidence>
<comment type="subcellular location">
    <subcellularLocation>
        <location evidence="1">Cytoplasm</location>
    </subcellularLocation>
</comment>
<accession>A0A067R2L1</accession>
<evidence type="ECO:0000256" key="3">
    <source>
        <dbReference type="ARBA" id="ARBA00022553"/>
    </source>
</evidence>
<feature type="compositionally biased region" description="Polar residues" evidence="6">
    <location>
        <begin position="342"/>
        <end position="353"/>
    </location>
</feature>
<keyword evidence="9" id="KW-1185">Reference proteome</keyword>
<evidence type="ECO:0000256" key="1">
    <source>
        <dbReference type="ARBA" id="ARBA00004496"/>
    </source>
</evidence>
<gene>
    <name evidence="8" type="ORF">L798_08417</name>
</gene>
<proteinExistence type="predicted"/>
<dbReference type="PANTHER" id="PTHR18902">
    <property type="entry name" value="NUCLEAR MITOTIC APPARATUS PROTEIN 1-RELATED"/>
    <property type="match status" value="1"/>
</dbReference>
<sequence>MEQRIQSEEARSKEVKDQLNASRARLLEVETIAFKREASLSELVLQIEEHKDKNENLVLQLSELATEKQRLVESGQNQQDSLTRQVRVLEEHVSELKESLAEREAELRDLRSEFGSYKVRAQSVLRQKARLDDGSSSFIQEDHLEEMALLKQTAEILRSKLEDTSSKLQTLSVENSAVQEDRARVLQRCQEMLDTVQDLRNQNAQLHAQLEDSTIAHREALRSQKLQADTLNQCYKQQLKELEEKLQMETSTLMKQLQNVKEQLHGTHKHSSIVGEVIGHVIQPIDSNMVLSTPSKHASPHWNSSTEGFIPVQSAVVMSQQDLENKLEITLLKREEGEGSESIDSASPHLSASQEHRTELIPLDKLLSSQSDDDNSVPTVNISPGAELGQIKEQLVVSECRIRHLTGLLSEAERDLAKLTQQNQVLKEEIRRQQRSVEREQHAQNFEYLKNVILKFVTLQGGDERTRLVPVLNTILKLSPEETNQLNIIAKGGPDLQGGGRGWGSYLHLWAGTH</sequence>
<name>A0A067R2L1_ZOONE</name>
<feature type="domain" description="GRIP" evidence="7">
    <location>
        <begin position="439"/>
        <end position="489"/>
    </location>
</feature>
<dbReference type="OMA" id="MNVEYLK"/>
<evidence type="ECO:0000256" key="6">
    <source>
        <dbReference type="SAM" id="MobiDB-lite"/>
    </source>
</evidence>
<protein>
    <submittedName>
        <fullName evidence="8">GRIP and coiled-coil domain-containing protein 2</fullName>
    </submittedName>
</protein>
<organism evidence="8 9">
    <name type="scientific">Zootermopsis nevadensis</name>
    <name type="common">Dampwood termite</name>
    <dbReference type="NCBI Taxonomy" id="136037"/>
    <lineage>
        <taxon>Eukaryota</taxon>
        <taxon>Metazoa</taxon>
        <taxon>Ecdysozoa</taxon>
        <taxon>Arthropoda</taxon>
        <taxon>Hexapoda</taxon>
        <taxon>Insecta</taxon>
        <taxon>Pterygota</taxon>
        <taxon>Neoptera</taxon>
        <taxon>Polyneoptera</taxon>
        <taxon>Dictyoptera</taxon>
        <taxon>Blattodea</taxon>
        <taxon>Blattoidea</taxon>
        <taxon>Termitoidae</taxon>
        <taxon>Termopsidae</taxon>
        <taxon>Zootermopsis</taxon>
    </lineage>
</organism>
<dbReference type="InterPro" id="IPR051841">
    <property type="entry name" value="MT-Golgi_org_protein"/>
</dbReference>
<evidence type="ECO:0000256" key="5">
    <source>
        <dbReference type="SAM" id="Coils"/>
    </source>
</evidence>
<evidence type="ECO:0000259" key="7">
    <source>
        <dbReference type="PROSITE" id="PS50913"/>
    </source>
</evidence>
<dbReference type="EMBL" id="KK852751">
    <property type="protein sequence ID" value="KDR17156.1"/>
    <property type="molecule type" value="Genomic_DNA"/>
</dbReference>
<dbReference type="InParanoid" id="A0A067R2L1"/>
<dbReference type="Pfam" id="PF01465">
    <property type="entry name" value="GRIP"/>
    <property type="match status" value="1"/>
</dbReference>
<dbReference type="Gene3D" id="1.10.220.60">
    <property type="entry name" value="GRIP domain"/>
    <property type="match status" value="1"/>
</dbReference>
<feature type="coiled-coil region" evidence="5">
    <location>
        <begin position="147"/>
        <end position="263"/>
    </location>
</feature>
<dbReference type="eggNOG" id="KOG0864">
    <property type="taxonomic scope" value="Eukaryota"/>
</dbReference>
<dbReference type="AlphaFoldDB" id="A0A067R2L1"/>
<dbReference type="SMART" id="SM00755">
    <property type="entry name" value="Grip"/>
    <property type="match status" value="1"/>
</dbReference>
<feature type="coiled-coil region" evidence="5">
    <location>
        <begin position="5"/>
        <end position="113"/>
    </location>
</feature>
<evidence type="ECO:0000256" key="4">
    <source>
        <dbReference type="ARBA" id="ARBA00023054"/>
    </source>
</evidence>
<evidence type="ECO:0000256" key="2">
    <source>
        <dbReference type="ARBA" id="ARBA00022490"/>
    </source>
</evidence>
<keyword evidence="2" id="KW-0963">Cytoplasm</keyword>
<keyword evidence="4 5" id="KW-0175">Coiled coil</keyword>
<feature type="region of interest" description="Disordered" evidence="6">
    <location>
        <begin position="336"/>
        <end position="355"/>
    </location>
</feature>
<keyword evidence="3" id="KW-0597">Phosphoprotein</keyword>
<dbReference type="GO" id="GO:0005794">
    <property type="term" value="C:Golgi apparatus"/>
    <property type="evidence" value="ECO:0007669"/>
    <property type="project" value="TreeGrafter"/>
</dbReference>